<sequence>MQPAQADKTNSKKHLTERTMKCCKVYVVTTYTQEQTRNLATGY</sequence>
<dbReference type="EMBL" id="CKGU01000033">
    <property type="protein sequence ID" value="CIS75833.1"/>
    <property type="molecule type" value="Genomic_DNA"/>
</dbReference>
<protein>
    <submittedName>
        <fullName evidence="1">Uncharacterized protein</fullName>
    </submittedName>
</protein>
<reference evidence="1 2" key="1">
    <citation type="submission" date="2015-03" db="EMBL/GenBank/DDBJ databases">
        <authorList>
            <consortium name="Pathogen Informatics"/>
            <person name="Murphy D."/>
        </authorList>
    </citation>
    <scope>NUCLEOTIDE SEQUENCE [LARGE SCALE GENOMIC DNA]</scope>
    <source>
        <strain evidence="2">type strain: N</strain>
    </source>
</reference>
<proteinExistence type="predicted"/>
<dbReference type="Proteomes" id="UP000042745">
    <property type="component" value="Unassembled WGS sequence"/>
</dbReference>
<comment type="caution">
    <text evidence="1">The sequence shown here is derived from an EMBL/GenBank/DDBJ whole genome shotgun (WGS) entry which is preliminary data.</text>
</comment>
<accession>A0AA87C647</accession>
<evidence type="ECO:0000313" key="2">
    <source>
        <dbReference type="Proteomes" id="UP000042745"/>
    </source>
</evidence>
<dbReference type="AlphaFoldDB" id="A0AA87C647"/>
<gene>
    <name evidence="1" type="ORF">ERS019486_01796</name>
</gene>
<evidence type="ECO:0000313" key="1">
    <source>
        <dbReference type="EMBL" id="CIS75833.1"/>
    </source>
</evidence>
<organism evidence="1 2">
    <name type="scientific">Streptococcus pneumoniae</name>
    <dbReference type="NCBI Taxonomy" id="1313"/>
    <lineage>
        <taxon>Bacteria</taxon>
        <taxon>Bacillati</taxon>
        <taxon>Bacillota</taxon>
        <taxon>Bacilli</taxon>
        <taxon>Lactobacillales</taxon>
        <taxon>Streptococcaceae</taxon>
        <taxon>Streptococcus</taxon>
    </lineage>
</organism>
<name>A0AA87C647_STREE</name>